<dbReference type="Proteomes" id="UP001154322">
    <property type="component" value="Unassembled WGS sequence"/>
</dbReference>
<dbReference type="Pfam" id="PF00041">
    <property type="entry name" value="fn3"/>
    <property type="match status" value="4"/>
</dbReference>
<dbReference type="SUPFAM" id="SSF49265">
    <property type="entry name" value="Fibronectin type III"/>
    <property type="match status" value="4"/>
</dbReference>
<gene>
    <name evidence="5" type="ORF">WJ0W_007139</name>
</gene>
<evidence type="ECO:0000313" key="5">
    <source>
        <dbReference type="EMBL" id="CAH8248471.1"/>
    </source>
</evidence>
<keyword evidence="1" id="KW-0677">Repeat</keyword>
<dbReference type="InterPro" id="IPR003961">
    <property type="entry name" value="FN3_dom"/>
</dbReference>
<name>A0ABM9G9V2_9BACL</name>
<reference evidence="5" key="1">
    <citation type="submission" date="2022-06" db="EMBL/GenBank/DDBJ databases">
        <authorList>
            <person name="Dietemann V."/>
            <person name="Ory F."/>
            <person name="Dainat B."/>
            <person name="Oberhansli S."/>
        </authorList>
    </citation>
    <scope>NUCLEOTIDE SEQUENCE</scope>
    <source>
        <strain evidence="5">Ena-SAMPLE-TAB-26-04-2022-14:26:32:270-5432</strain>
    </source>
</reference>
<dbReference type="PROSITE" id="PS51272">
    <property type="entry name" value="SLH"/>
    <property type="match status" value="3"/>
</dbReference>
<feature type="region of interest" description="Disordered" evidence="2">
    <location>
        <begin position="887"/>
        <end position="945"/>
    </location>
</feature>
<evidence type="ECO:0000313" key="6">
    <source>
        <dbReference type="Proteomes" id="UP001154322"/>
    </source>
</evidence>
<feature type="domain" description="Fibronectin type-III" evidence="3">
    <location>
        <begin position="403"/>
        <end position="484"/>
    </location>
</feature>
<protein>
    <submittedName>
        <fullName evidence="5">Fibronectin type III domain-containing protein</fullName>
    </submittedName>
</protein>
<dbReference type="PROSITE" id="PS50853">
    <property type="entry name" value="FN3"/>
    <property type="match status" value="4"/>
</dbReference>
<evidence type="ECO:0000256" key="1">
    <source>
        <dbReference type="ARBA" id="ARBA00022737"/>
    </source>
</evidence>
<sequence>MPTAVNVTGTSLTVEPQQGNFFAHIAAVDNQGNMSSVVHIPYVDQVPPQLNVSADHSHWSQGPVILTATASDNETGVRHIELPDGSLVKGKAAQYTAQANGSYTFKAVDNAGNVTERTLQVSNIDREAPAIAISPMERIWGMSDIPVEIRYADGLSGVDPNSRMYAISNSPAAPTQWKAATADVQYLTVAEEGQWYIHAKVSDRAGNTQQLVTQELQLQSMPQEPADFRVMSVEEHAVHLSWSLPSGSVATSGYVYEVENATTGHTWTITYPEHTLTDPDVEPGHMYTYLVKAKNHVGSSAASTVTALTLPSKADGLSIHPIDREAAAALVSFEPVRSAEAYHIAVKESSTQQLVTERTVTDATYHRIDQLQPGMNYTVTVTAANASGRGAVSTVGFLTLPGAPGEFKLLQVSTNEARLQWESVTSATYYELQRDQIQVYGGARTKYSDKGLLAGTEYKFEVAAKNETGFGQMSQPLNVLTLPGQATVTAATYGTNQITMQWKGVKGAAAYKVGVDGIDVASVTAATYGQPMEYTIEGLDPGTGYRLHLYAENSSGAGEMALLTASTLPAALPTSNITVDEIGETQATLQWKGVPGANKYRITIADKKYERSGTELQLNGLSGGQRYTLSLEAGNESGYGPATSASFLTLPPQVNGLQATEKGKELRLTWEPAPSAEWYQLEQDGKLLGKTTATSWSVSNLVAGESYRFTIRAVNATGDGSAVPFVWRALPNDMSSLQVNVTKVTEHSAELSWEAVAGADRYLVYEGDKQLAETAELAVILEGLESARTYKGLKVMPVNTTGESVGAIVPAFETLPSGEFQVNVQAGQNELNYQFELASPYEIFVVAKNGKEIYRGTERSFMLASLPSGTELQVEVWSENAAGQRSKGQVVRARTLAGPSSGGGTVVYPDRKPTPVPTPKPEPGTEIEQPGVTPDPEGSGENKGQDIEDIRGLWNREQVLELLERGVLHLNQEGKFEPRRAVTRAEFMAMIVRAVGLQEKDADLIRFRDIRKDAWYYPELRVAFSNGIVRGYNVFTFRPDEAITREEASKMLGNVVEQTGELALHFRDKAKISSWAKREIGILTAQGIVHGYPDDTFRPKQLLNRAESAGFLFNSLQALERGN</sequence>
<feature type="domain" description="SLH" evidence="4">
    <location>
        <begin position="1007"/>
        <end position="1062"/>
    </location>
</feature>
<dbReference type="InterPro" id="IPR050991">
    <property type="entry name" value="ECM_Regulatory_Proteins"/>
</dbReference>
<dbReference type="CDD" id="cd00063">
    <property type="entry name" value="FN3"/>
    <property type="match status" value="6"/>
</dbReference>
<keyword evidence="6" id="KW-1185">Reference proteome</keyword>
<feature type="domain" description="Fibronectin type-III" evidence="3">
    <location>
        <begin position="315"/>
        <end position="402"/>
    </location>
</feature>
<comment type="caution">
    <text evidence="5">The sequence shown here is derived from an EMBL/GenBank/DDBJ whole genome shotgun (WGS) entry which is preliminary data.</text>
</comment>
<feature type="domain" description="SLH" evidence="4">
    <location>
        <begin position="1063"/>
        <end position="1123"/>
    </location>
</feature>
<dbReference type="Pfam" id="PF00395">
    <property type="entry name" value="SLH"/>
    <property type="match status" value="3"/>
</dbReference>
<dbReference type="SMART" id="SM00060">
    <property type="entry name" value="FN3"/>
    <property type="match status" value="7"/>
</dbReference>
<dbReference type="InterPro" id="IPR001119">
    <property type="entry name" value="SLH_dom"/>
</dbReference>
<dbReference type="Gene3D" id="2.60.40.10">
    <property type="entry name" value="Immunoglobulins"/>
    <property type="match status" value="7"/>
</dbReference>
<evidence type="ECO:0000259" key="3">
    <source>
        <dbReference type="PROSITE" id="PS50853"/>
    </source>
</evidence>
<evidence type="ECO:0000256" key="2">
    <source>
        <dbReference type="SAM" id="MobiDB-lite"/>
    </source>
</evidence>
<evidence type="ECO:0000259" key="4">
    <source>
        <dbReference type="PROSITE" id="PS51272"/>
    </source>
</evidence>
<proteinExistence type="predicted"/>
<dbReference type="PANTHER" id="PTHR46708">
    <property type="entry name" value="TENASCIN"/>
    <property type="match status" value="1"/>
</dbReference>
<dbReference type="EMBL" id="CALYLO010000010">
    <property type="protein sequence ID" value="CAH8248471.1"/>
    <property type="molecule type" value="Genomic_DNA"/>
</dbReference>
<feature type="domain" description="Fibronectin type-III" evidence="3">
    <location>
        <begin position="224"/>
        <end position="313"/>
    </location>
</feature>
<organism evidence="5 6">
    <name type="scientific">Paenibacillus melissococcoides</name>
    <dbReference type="NCBI Taxonomy" id="2912268"/>
    <lineage>
        <taxon>Bacteria</taxon>
        <taxon>Bacillati</taxon>
        <taxon>Bacillota</taxon>
        <taxon>Bacilli</taxon>
        <taxon>Bacillales</taxon>
        <taxon>Paenibacillaceae</taxon>
        <taxon>Paenibacillus</taxon>
    </lineage>
</organism>
<dbReference type="InterPro" id="IPR013783">
    <property type="entry name" value="Ig-like_fold"/>
</dbReference>
<feature type="domain" description="Fibronectin type-III" evidence="3">
    <location>
        <begin position="573"/>
        <end position="653"/>
    </location>
</feature>
<feature type="domain" description="SLH" evidence="4">
    <location>
        <begin position="942"/>
        <end position="1005"/>
    </location>
</feature>
<dbReference type="InterPro" id="IPR036116">
    <property type="entry name" value="FN3_sf"/>
</dbReference>
<dbReference type="PANTHER" id="PTHR46708:SF2">
    <property type="entry name" value="FIBRONECTIN TYPE-III DOMAIN-CONTAINING PROTEIN"/>
    <property type="match status" value="1"/>
</dbReference>
<accession>A0ABM9G9V2</accession>